<sequence>MTVARDIMKMYYDEINKLKSVIRKERVSITTDTWTSIQNINYMCITAHWIDKDWCLQKESLTFAKSQTTREKLLARKLRLVSMIGAFLNCSPLRLTMPLPIIRLSSICKRSSLLRKMVSYLVASSYT</sequence>
<dbReference type="PANTHER" id="PTHR46481">
    <property type="entry name" value="ZINC FINGER BED DOMAIN-CONTAINING PROTEIN 4"/>
    <property type="match status" value="1"/>
</dbReference>
<gene>
    <name evidence="6" type="ORF">TorRG33x02_267750</name>
</gene>
<dbReference type="Proteomes" id="UP000237000">
    <property type="component" value="Unassembled WGS sequence"/>
</dbReference>
<dbReference type="GO" id="GO:0008270">
    <property type="term" value="F:zinc ion binding"/>
    <property type="evidence" value="ECO:0007669"/>
    <property type="project" value="UniProtKB-KW"/>
</dbReference>
<comment type="subcellular location">
    <subcellularLocation>
        <location evidence="1">Nucleus</location>
    </subcellularLocation>
</comment>
<evidence type="ECO:0000313" key="7">
    <source>
        <dbReference type="Proteomes" id="UP000237000"/>
    </source>
</evidence>
<keyword evidence="4" id="KW-0862">Zinc</keyword>
<dbReference type="SUPFAM" id="SSF53098">
    <property type="entry name" value="Ribonuclease H-like"/>
    <property type="match status" value="1"/>
</dbReference>
<dbReference type="EMBL" id="JXTC01000312">
    <property type="protein sequence ID" value="PON66427.1"/>
    <property type="molecule type" value="Genomic_DNA"/>
</dbReference>
<keyword evidence="3" id="KW-0863">Zinc-finger</keyword>
<dbReference type="STRING" id="63057.A0A2P5CZI5"/>
<dbReference type="AlphaFoldDB" id="A0A2P5CZI5"/>
<dbReference type="InterPro" id="IPR052035">
    <property type="entry name" value="ZnF_BED_domain_contain"/>
</dbReference>
<dbReference type="OrthoDB" id="1932840at2759"/>
<evidence type="ECO:0000256" key="1">
    <source>
        <dbReference type="ARBA" id="ARBA00004123"/>
    </source>
</evidence>
<reference evidence="7" key="1">
    <citation type="submission" date="2016-06" db="EMBL/GenBank/DDBJ databases">
        <title>Parallel loss of symbiosis genes in relatives of nitrogen-fixing non-legume Parasponia.</title>
        <authorList>
            <person name="Van Velzen R."/>
            <person name="Holmer R."/>
            <person name="Bu F."/>
            <person name="Rutten L."/>
            <person name="Van Zeijl A."/>
            <person name="Liu W."/>
            <person name="Santuari L."/>
            <person name="Cao Q."/>
            <person name="Sharma T."/>
            <person name="Shen D."/>
            <person name="Roswanjaya Y."/>
            <person name="Wardhani T."/>
            <person name="Kalhor M.S."/>
            <person name="Jansen J."/>
            <person name="Van den Hoogen J."/>
            <person name="Gungor B."/>
            <person name="Hartog M."/>
            <person name="Hontelez J."/>
            <person name="Verver J."/>
            <person name="Yang W.-C."/>
            <person name="Schijlen E."/>
            <person name="Repin R."/>
            <person name="Schilthuizen M."/>
            <person name="Schranz E."/>
            <person name="Heidstra R."/>
            <person name="Miyata K."/>
            <person name="Fedorova E."/>
            <person name="Kohlen W."/>
            <person name="Bisseling T."/>
            <person name="Smit S."/>
            <person name="Geurts R."/>
        </authorList>
    </citation>
    <scope>NUCLEOTIDE SEQUENCE [LARGE SCALE GENOMIC DNA]</scope>
    <source>
        <strain evidence="7">cv. RG33-2</strain>
    </source>
</reference>
<dbReference type="PANTHER" id="PTHR46481:SF10">
    <property type="entry name" value="ZINC FINGER BED DOMAIN-CONTAINING PROTEIN 39"/>
    <property type="match status" value="1"/>
</dbReference>
<organism evidence="6 7">
    <name type="scientific">Trema orientale</name>
    <name type="common">Charcoal tree</name>
    <name type="synonym">Celtis orientalis</name>
    <dbReference type="NCBI Taxonomy" id="63057"/>
    <lineage>
        <taxon>Eukaryota</taxon>
        <taxon>Viridiplantae</taxon>
        <taxon>Streptophyta</taxon>
        <taxon>Embryophyta</taxon>
        <taxon>Tracheophyta</taxon>
        <taxon>Spermatophyta</taxon>
        <taxon>Magnoliopsida</taxon>
        <taxon>eudicotyledons</taxon>
        <taxon>Gunneridae</taxon>
        <taxon>Pentapetalae</taxon>
        <taxon>rosids</taxon>
        <taxon>fabids</taxon>
        <taxon>Rosales</taxon>
        <taxon>Cannabaceae</taxon>
        <taxon>Trema</taxon>
    </lineage>
</organism>
<accession>A0A2P5CZI5</accession>
<protein>
    <submittedName>
        <fullName evidence="6">Ribonuclease H-like domain containing protein</fullName>
    </submittedName>
</protein>
<proteinExistence type="predicted"/>
<evidence type="ECO:0000256" key="3">
    <source>
        <dbReference type="ARBA" id="ARBA00022771"/>
    </source>
</evidence>
<evidence type="ECO:0000256" key="5">
    <source>
        <dbReference type="ARBA" id="ARBA00023242"/>
    </source>
</evidence>
<dbReference type="InterPro" id="IPR012337">
    <property type="entry name" value="RNaseH-like_sf"/>
</dbReference>
<evidence type="ECO:0000256" key="2">
    <source>
        <dbReference type="ARBA" id="ARBA00022723"/>
    </source>
</evidence>
<keyword evidence="7" id="KW-1185">Reference proteome</keyword>
<keyword evidence="5" id="KW-0539">Nucleus</keyword>
<evidence type="ECO:0000313" key="6">
    <source>
        <dbReference type="EMBL" id="PON66427.1"/>
    </source>
</evidence>
<dbReference type="GO" id="GO:0005634">
    <property type="term" value="C:nucleus"/>
    <property type="evidence" value="ECO:0007669"/>
    <property type="project" value="UniProtKB-SubCell"/>
</dbReference>
<name>A0A2P5CZI5_TREOI</name>
<keyword evidence="2" id="KW-0479">Metal-binding</keyword>
<evidence type="ECO:0000256" key="4">
    <source>
        <dbReference type="ARBA" id="ARBA00022833"/>
    </source>
</evidence>
<dbReference type="InParanoid" id="A0A2P5CZI5"/>
<comment type="caution">
    <text evidence="6">The sequence shown here is derived from an EMBL/GenBank/DDBJ whole genome shotgun (WGS) entry which is preliminary data.</text>
</comment>